<comment type="caution">
    <text evidence="1">The sequence shown here is derived from an EMBL/GenBank/DDBJ whole genome shotgun (WGS) entry which is preliminary data.</text>
</comment>
<evidence type="ECO:0000313" key="1">
    <source>
        <dbReference type="EMBL" id="CAG8501223.1"/>
    </source>
</evidence>
<evidence type="ECO:0000313" key="2">
    <source>
        <dbReference type="Proteomes" id="UP000789702"/>
    </source>
</evidence>
<organism evidence="1 2">
    <name type="scientific">Dentiscutata heterogama</name>
    <dbReference type="NCBI Taxonomy" id="1316150"/>
    <lineage>
        <taxon>Eukaryota</taxon>
        <taxon>Fungi</taxon>
        <taxon>Fungi incertae sedis</taxon>
        <taxon>Mucoromycota</taxon>
        <taxon>Glomeromycotina</taxon>
        <taxon>Glomeromycetes</taxon>
        <taxon>Diversisporales</taxon>
        <taxon>Gigasporaceae</taxon>
        <taxon>Dentiscutata</taxon>
    </lineage>
</organism>
<feature type="non-terminal residue" evidence="1">
    <location>
        <position position="84"/>
    </location>
</feature>
<keyword evidence="2" id="KW-1185">Reference proteome</keyword>
<proteinExistence type="predicted"/>
<protein>
    <submittedName>
        <fullName evidence="1">12745_t:CDS:1</fullName>
    </submittedName>
</protein>
<dbReference type="Proteomes" id="UP000789702">
    <property type="component" value="Unassembled WGS sequence"/>
</dbReference>
<name>A0ACA9KYV1_9GLOM</name>
<reference evidence="1" key="1">
    <citation type="submission" date="2021-06" db="EMBL/GenBank/DDBJ databases">
        <authorList>
            <person name="Kallberg Y."/>
            <person name="Tangrot J."/>
            <person name="Rosling A."/>
        </authorList>
    </citation>
    <scope>NUCLEOTIDE SEQUENCE</scope>
    <source>
        <strain evidence="1">IL203A</strain>
    </source>
</reference>
<accession>A0ACA9KYV1</accession>
<dbReference type="EMBL" id="CAJVPU010002444">
    <property type="protein sequence ID" value="CAG8501223.1"/>
    <property type="molecule type" value="Genomic_DNA"/>
</dbReference>
<sequence length="84" mass="9679">MLISCVNAYNLRNAFEEAQSSGEDAVLRHRADLIADFETLEKPLGMPREDKRYIYYIGKIDDQNEWLAKAAEYRSTHNALLGEE</sequence>
<gene>
    <name evidence="1" type="ORF">DHETER_LOCUS3017</name>
</gene>